<feature type="non-terminal residue" evidence="1">
    <location>
        <position position="1"/>
    </location>
</feature>
<feature type="non-terminal residue" evidence="1">
    <location>
        <position position="110"/>
    </location>
</feature>
<dbReference type="AlphaFoldDB" id="A0AA40CXF2"/>
<gene>
    <name evidence="1" type="ORF">B0T16DRAFT_298694</name>
</gene>
<protein>
    <submittedName>
        <fullName evidence="1">Uncharacterized protein</fullName>
    </submittedName>
</protein>
<evidence type="ECO:0000313" key="1">
    <source>
        <dbReference type="EMBL" id="KAK0654951.1"/>
    </source>
</evidence>
<comment type="caution">
    <text evidence="1">The sequence shown here is derived from an EMBL/GenBank/DDBJ whole genome shotgun (WGS) entry which is preliminary data.</text>
</comment>
<dbReference type="Proteomes" id="UP001174936">
    <property type="component" value="Unassembled WGS sequence"/>
</dbReference>
<reference evidence="1" key="1">
    <citation type="submission" date="2023-06" db="EMBL/GenBank/DDBJ databases">
        <title>Genome-scale phylogeny and comparative genomics of the fungal order Sordariales.</title>
        <authorList>
            <consortium name="Lawrence Berkeley National Laboratory"/>
            <person name="Hensen N."/>
            <person name="Bonometti L."/>
            <person name="Westerberg I."/>
            <person name="Brannstrom I.O."/>
            <person name="Guillou S."/>
            <person name="Cros-Aarteil S."/>
            <person name="Calhoun S."/>
            <person name="Haridas S."/>
            <person name="Kuo A."/>
            <person name="Mondo S."/>
            <person name="Pangilinan J."/>
            <person name="Riley R."/>
            <person name="Labutti K."/>
            <person name="Andreopoulos B."/>
            <person name="Lipzen A."/>
            <person name="Chen C."/>
            <person name="Yanf M."/>
            <person name="Daum C."/>
            <person name="Ng V."/>
            <person name="Clum A."/>
            <person name="Steindorff A."/>
            <person name="Ohm R."/>
            <person name="Martin F."/>
            <person name="Silar P."/>
            <person name="Natvig D."/>
            <person name="Lalanne C."/>
            <person name="Gautier V."/>
            <person name="Ament-Velasquez S.L."/>
            <person name="Kruys A."/>
            <person name="Hutchinson M.I."/>
            <person name="Powell A.J."/>
            <person name="Barry K."/>
            <person name="Miller A.N."/>
            <person name="Grigoriev I.V."/>
            <person name="Debuchy R."/>
            <person name="Gladieux P."/>
            <person name="Thoren M.H."/>
            <person name="Johannesson H."/>
        </authorList>
    </citation>
    <scope>NUCLEOTIDE SEQUENCE</scope>
    <source>
        <strain evidence="1">SMH2532-1</strain>
    </source>
</reference>
<organism evidence="1 2">
    <name type="scientific">Cercophora newfieldiana</name>
    <dbReference type="NCBI Taxonomy" id="92897"/>
    <lineage>
        <taxon>Eukaryota</taxon>
        <taxon>Fungi</taxon>
        <taxon>Dikarya</taxon>
        <taxon>Ascomycota</taxon>
        <taxon>Pezizomycotina</taxon>
        <taxon>Sordariomycetes</taxon>
        <taxon>Sordariomycetidae</taxon>
        <taxon>Sordariales</taxon>
        <taxon>Lasiosphaeriaceae</taxon>
        <taxon>Cercophora</taxon>
    </lineage>
</organism>
<dbReference type="EMBL" id="JAULSV010000001">
    <property type="protein sequence ID" value="KAK0654951.1"/>
    <property type="molecule type" value="Genomic_DNA"/>
</dbReference>
<name>A0AA40CXF2_9PEZI</name>
<keyword evidence="2" id="KW-1185">Reference proteome</keyword>
<accession>A0AA40CXF2</accession>
<proteinExistence type="predicted"/>
<evidence type="ECO:0000313" key="2">
    <source>
        <dbReference type="Proteomes" id="UP001174936"/>
    </source>
</evidence>
<sequence length="110" mass="12589">GSFEDLVELLEELRHDSPREPLAGMAFTVLPAQYLRLLQMDLPCDVGASDYSANILYYKSKTSFIHRHLVVVCLRLYYGRGVDRAKKTAEKLKHSAVSMWRMDKNGNIQT</sequence>